<dbReference type="Proteomes" id="UP000287033">
    <property type="component" value="Unassembled WGS sequence"/>
</dbReference>
<evidence type="ECO:0000259" key="4">
    <source>
        <dbReference type="Pfam" id="PF14916"/>
    </source>
</evidence>
<feature type="coiled-coil region" evidence="2">
    <location>
        <begin position="89"/>
        <end position="116"/>
    </location>
</feature>
<feature type="compositionally biased region" description="Basic residues" evidence="3">
    <location>
        <begin position="153"/>
        <end position="162"/>
    </location>
</feature>
<reference evidence="5 6" key="1">
    <citation type="journal article" date="2018" name="Nat. Ecol. Evol.">
        <title>Shark genomes provide insights into elasmobranch evolution and the origin of vertebrates.</title>
        <authorList>
            <person name="Hara Y"/>
            <person name="Yamaguchi K"/>
            <person name="Onimaru K"/>
            <person name="Kadota M"/>
            <person name="Koyanagi M"/>
            <person name="Keeley SD"/>
            <person name="Tatsumi K"/>
            <person name="Tanaka K"/>
            <person name="Motone F"/>
            <person name="Kageyama Y"/>
            <person name="Nozu R"/>
            <person name="Adachi N"/>
            <person name="Nishimura O"/>
            <person name="Nakagawa R"/>
            <person name="Tanegashima C"/>
            <person name="Kiyatake I"/>
            <person name="Matsumoto R"/>
            <person name="Murakumo K"/>
            <person name="Nishida K"/>
            <person name="Terakita A"/>
            <person name="Kuratani S"/>
            <person name="Sato K"/>
            <person name="Hyodo S Kuraku.S."/>
        </authorList>
    </citation>
    <scope>NUCLEOTIDE SEQUENCE [LARGE SCALE GENOMIC DNA]</scope>
</reference>
<evidence type="ECO:0000256" key="3">
    <source>
        <dbReference type="SAM" id="MobiDB-lite"/>
    </source>
</evidence>
<proteinExistence type="predicted"/>
<evidence type="ECO:0000313" key="5">
    <source>
        <dbReference type="EMBL" id="GCC24267.1"/>
    </source>
</evidence>
<evidence type="ECO:0000256" key="1">
    <source>
        <dbReference type="ARBA" id="ARBA00023054"/>
    </source>
</evidence>
<gene>
    <name evidence="5" type="ORF">chiPu_0002667</name>
</gene>
<comment type="caution">
    <text evidence="5">The sequence shown here is derived from an EMBL/GenBank/DDBJ whole genome shotgun (WGS) entry which is preliminary data.</text>
</comment>
<dbReference type="InterPro" id="IPR039496">
    <property type="entry name" value="CCDC92/74_N"/>
</dbReference>
<feature type="domain" description="CCDC92/74 N-terminal" evidence="4">
    <location>
        <begin position="77"/>
        <end position="129"/>
    </location>
</feature>
<name>A0A401S1L3_CHIPU</name>
<dbReference type="STRING" id="137246.A0A401S1L3"/>
<feature type="compositionally biased region" description="Polar residues" evidence="3">
    <location>
        <begin position="132"/>
        <end position="146"/>
    </location>
</feature>
<dbReference type="Pfam" id="PF14916">
    <property type="entry name" value="CCDC92"/>
    <property type="match status" value="1"/>
</dbReference>
<evidence type="ECO:0000256" key="2">
    <source>
        <dbReference type="SAM" id="Coils"/>
    </source>
</evidence>
<keyword evidence="1 2" id="KW-0175">Coiled coil</keyword>
<accession>A0A401S1L3</accession>
<organism evidence="5 6">
    <name type="scientific">Chiloscyllium punctatum</name>
    <name type="common">Brownbanded bambooshark</name>
    <name type="synonym">Hemiscyllium punctatum</name>
    <dbReference type="NCBI Taxonomy" id="137246"/>
    <lineage>
        <taxon>Eukaryota</taxon>
        <taxon>Metazoa</taxon>
        <taxon>Chordata</taxon>
        <taxon>Craniata</taxon>
        <taxon>Vertebrata</taxon>
        <taxon>Chondrichthyes</taxon>
        <taxon>Elasmobranchii</taxon>
        <taxon>Galeomorphii</taxon>
        <taxon>Galeoidea</taxon>
        <taxon>Orectolobiformes</taxon>
        <taxon>Hemiscylliidae</taxon>
        <taxon>Chiloscyllium</taxon>
    </lineage>
</organism>
<feature type="compositionally biased region" description="Basic and acidic residues" evidence="3">
    <location>
        <begin position="166"/>
        <end position="184"/>
    </location>
</feature>
<feature type="region of interest" description="Disordered" evidence="3">
    <location>
        <begin position="132"/>
        <end position="199"/>
    </location>
</feature>
<dbReference type="InterPro" id="IPR040370">
    <property type="entry name" value="CCDC74A/CCDC74B/CCDC92"/>
</dbReference>
<dbReference type="OrthoDB" id="2155209at2759"/>
<sequence>MEALSPGHMSSASLPPLRNLPQWSRVGTVQRSRYPRSFFQDNVKHLPLSSNAKIAKSEVPHQLSPLYEQQDVDPNLRVVTLEKNLKFLQEQHSETLGKLHQEIEQLKRANQDLHFKMIMNQRLTPQVGSSLCVSPTGPISDTAQMSSRDHSTGRKHSQKGNQRRAVQQEDRVKEQRMALKEPQKHNSARRKLSTEAANRSMSLPISMEQSGWEASQKNNLPAVSSTTASCDKSLGCTYLKPATRSISVQTETVTLRRYLLDYKELRLVTPPREPAHPVTDDIDNVEEGTVRAAHPAVETSIATQTFYNKSYRDIMQGADLKKTINETGEETADATAFMEGVVIEPVCDRTSVSEVIIHYPVDGLFCKDWDTLFPTLSLFKAYVTKVHRIKNIRTKCSRCSKAGEYHSITCHYPKYKGTKQPPIGDIAAHVTNGFQQSRALVNTRGTDSRFYEMSKASNRHPKSRANLGKVTACGHRRMWHS</sequence>
<protein>
    <recommendedName>
        <fullName evidence="4">CCDC92/74 N-terminal domain-containing protein</fullName>
    </recommendedName>
</protein>
<dbReference type="PANTHER" id="PTHR14882">
    <property type="entry name" value="COILED-COIL DOMAIN-CONTAINING 74A"/>
    <property type="match status" value="1"/>
</dbReference>
<dbReference type="EMBL" id="BEZZ01000052">
    <property type="protein sequence ID" value="GCC24267.1"/>
    <property type="molecule type" value="Genomic_DNA"/>
</dbReference>
<evidence type="ECO:0000313" key="6">
    <source>
        <dbReference type="Proteomes" id="UP000287033"/>
    </source>
</evidence>
<dbReference type="PANTHER" id="PTHR14882:SF5">
    <property type="entry name" value="COILED-COIL DOMAIN CONTAINING 74A"/>
    <property type="match status" value="1"/>
</dbReference>
<keyword evidence="6" id="KW-1185">Reference proteome</keyword>
<dbReference type="AlphaFoldDB" id="A0A401S1L3"/>